<protein>
    <submittedName>
        <fullName evidence="2">Diguanylate cyclase/phosphodiesterase (GGDEF &amp; EAL domains) with PAS/PAC sensor(S)</fullName>
    </submittedName>
</protein>
<feature type="region of interest" description="Disordered" evidence="1">
    <location>
        <begin position="1"/>
        <end position="135"/>
    </location>
</feature>
<dbReference type="AlphaFoldDB" id="A0A6J4HE18"/>
<feature type="compositionally biased region" description="Basic and acidic residues" evidence="1">
    <location>
        <begin position="124"/>
        <end position="135"/>
    </location>
</feature>
<feature type="non-terminal residue" evidence="2">
    <location>
        <position position="1"/>
    </location>
</feature>
<dbReference type="EMBL" id="CADCTI010000052">
    <property type="protein sequence ID" value="CAA9220478.1"/>
    <property type="molecule type" value="Genomic_DNA"/>
</dbReference>
<feature type="compositionally biased region" description="Basic residues" evidence="1">
    <location>
        <begin position="16"/>
        <end position="29"/>
    </location>
</feature>
<feature type="non-terminal residue" evidence="2">
    <location>
        <position position="135"/>
    </location>
</feature>
<feature type="compositionally biased region" description="Basic and acidic residues" evidence="1">
    <location>
        <begin position="54"/>
        <end position="69"/>
    </location>
</feature>
<sequence>GGPRAGRRGADPAARGRCRGLHRRLRHRLLQPGLPRVAAGHRAEAGPGLRGRHDRQLTGDVDRHLDPPARARPRPHPRRRGRRGPGDRRRAGRPRLRRRPGLPPQPSAASRAAVGVAAGAAAGHRADTRSRRPAL</sequence>
<feature type="compositionally biased region" description="Basic residues" evidence="1">
    <location>
        <begin position="90"/>
        <end position="100"/>
    </location>
</feature>
<feature type="compositionally biased region" description="Basic residues" evidence="1">
    <location>
        <begin position="71"/>
        <end position="83"/>
    </location>
</feature>
<organism evidence="2">
    <name type="scientific">uncultured Blastococcus sp</name>
    <dbReference type="NCBI Taxonomy" id="217144"/>
    <lineage>
        <taxon>Bacteria</taxon>
        <taxon>Bacillati</taxon>
        <taxon>Actinomycetota</taxon>
        <taxon>Actinomycetes</taxon>
        <taxon>Geodermatophilales</taxon>
        <taxon>Geodermatophilaceae</taxon>
        <taxon>Blastococcus</taxon>
        <taxon>environmental samples</taxon>
    </lineage>
</organism>
<evidence type="ECO:0000256" key="1">
    <source>
        <dbReference type="SAM" id="MobiDB-lite"/>
    </source>
</evidence>
<reference evidence="2" key="1">
    <citation type="submission" date="2020-02" db="EMBL/GenBank/DDBJ databases">
        <authorList>
            <person name="Meier V. D."/>
        </authorList>
    </citation>
    <scope>NUCLEOTIDE SEQUENCE</scope>
    <source>
        <strain evidence="2">AVDCRST_MAG57</strain>
    </source>
</reference>
<name>A0A6J4HE18_9ACTN</name>
<accession>A0A6J4HE18</accession>
<feature type="compositionally biased region" description="Low complexity" evidence="1">
    <location>
        <begin position="107"/>
        <end position="123"/>
    </location>
</feature>
<proteinExistence type="predicted"/>
<gene>
    <name evidence="2" type="ORF">AVDCRST_MAG57-552</name>
</gene>
<evidence type="ECO:0000313" key="2">
    <source>
        <dbReference type="EMBL" id="CAA9220478.1"/>
    </source>
</evidence>